<accession>A0ABN2DB75</accession>
<dbReference type="InterPro" id="IPR011379">
    <property type="entry name" value="MazG-related_GP37"/>
</dbReference>
<sequence>MTWRAPSYAKVSVTNSPVLSIDLSVEVVGSGWQTCAMTEQRAFDFSGYQEAAARTGGLVATDHPIVYPTLGLVNEAGEVAGKVKKIFRDRAGVITDADREALTLELGDVLWYLSELSTRLGIRLEDVAKRNLAKLADRASRGVLQGDGDHR</sequence>
<name>A0ABN2DB75_9ACTN</name>
<proteinExistence type="predicted"/>
<dbReference type="CDD" id="cd11541">
    <property type="entry name" value="NTP-PPase_u4"/>
    <property type="match status" value="1"/>
</dbReference>
<feature type="domain" description="NTP pyrophosphohydrolase MazG-like" evidence="1">
    <location>
        <begin position="71"/>
        <end position="139"/>
    </location>
</feature>
<gene>
    <name evidence="2" type="ORF">GCM10009742_15440</name>
</gene>
<evidence type="ECO:0000313" key="3">
    <source>
        <dbReference type="Proteomes" id="UP001500190"/>
    </source>
</evidence>
<evidence type="ECO:0000259" key="1">
    <source>
        <dbReference type="Pfam" id="PF03819"/>
    </source>
</evidence>
<keyword evidence="3" id="KW-1185">Reference proteome</keyword>
<dbReference type="Pfam" id="PF03819">
    <property type="entry name" value="MazG"/>
    <property type="match status" value="1"/>
</dbReference>
<comment type="caution">
    <text evidence="2">The sequence shown here is derived from an EMBL/GenBank/DDBJ whole genome shotgun (WGS) entry which is preliminary data.</text>
</comment>
<dbReference type="Proteomes" id="UP001500190">
    <property type="component" value="Unassembled WGS sequence"/>
</dbReference>
<dbReference type="Gene3D" id="1.10.287.1080">
    <property type="entry name" value="MazG-like"/>
    <property type="match status" value="1"/>
</dbReference>
<dbReference type="SUPFAM" id="SSF101386">
    <property type="entry name" value="all-alpha NTP pyrophosphatases"/>
    <property type="match status" value="1"/>
</dbReference>
<dbReference type="InterPro" id="IPR004518">
    <property type="entry name" value="MazG-like_dom"/>
</dbReference>
<dbReference type="EMBL" id="BAAAND010000003">
    <property type="protein sequence ID" value="GAA1573481.1"/>
    <property type="molecule type" value="Genomic_DNA"/>
</dbReference>
<evidence type="ECO:0000313" key="2">
    <source>
        <dbReference type="EMBL" id="GAA1573481.1"/>
    </source>
</evidence>
<reference evidence="2 3" key="1">
    <citation type="journal article" date="2019" name="Int. J. Syst. Evol. Microbiol.">
        <title>The Global Catalogue of Microorganisms (GCM) 10K type strain sequencing project: providing services to taxonomists for standard genome sequencing and annotation.</title>
        <authorList>
            <consortium name="The Broad Institute Genomics Platform"/>
            <consortium name="The Broad Institute Genome Sequencing Center for Infectious Disease"/>
            <person name="Wu L."/>
            <person name="Ma J."/>
        </authorList>
    </citation>
    <scope>NUCLEOTIDE SEQUENCE [LARGE SCALE GENOMIC DNA]</scope>
    <source>
        <strain evidence="2 3">JCM 14304</strain>
    </source>
</reference>
<organism evidence="2 3">
    <name type="scientific">Kribbella karoonensis</name>
    <dbReference type="NCBI Taxonomy" id="324851"/>
    <lineage>
        <taxon>Bacteria</taxon>
        <taxon>Bacillati</taxon>
        <taxon>Actinomycetota</taxon>
        <taxon>Actinomycetes</taxon>
        <taxon>Propionibacteriales</taxon>
        <taxon>Kribbellaceae</taxon>
        <taxon>Kribbella</taxon>
    </lineage>
</organism>
<protein>
    <recommendedName>
        <fullName evidence="1">NTP pyrophosphohydrolase MazG-like domain-containing protein</fullName>
    </recommendedName>
</protein>